<dbReference type="KEGG" id="aplc:110990877"/>
<accession>A0A8B8A1N3</accession>
<protein>
    <submittedName>
        <fullName evidence="4">Uncharacterized protein LOC110990877</fullName>
    </submittedName>
</protein>
<evidence type="ECO:0000313" key="4">
    <source>
        <dbReference type="RefSeq" id="XP_022111653.1"/>
    </source>
</evidence>
<evidence type="ECO:0000256" key="1">
    <source>
        <dbReference type="SAM" id="Phobius"/>
    </source>
</evidence>
<feature type="transmembrane region" description="Helical" evidence="1">
    <location>
        <begin position="121"/>
        <end position="144"/>
    </location>
</feature>
<proteinExistence type="predicted"/>
<dbReference type="AlphaFoldDB" id="A0A8B8A1N3"/>
<dbReference type="Proteomes" id="UP000694845">
    <property type="component" value="Unplaced"/>
</dbReference>
<dbReference type="RefSeq" id="XP_022111653.1">
    <property type="nucleotide sequence ID" value="XM_022255961.1"/>
</dbReference>
<name>A0A8B8A1N3_ACAPL</name>
<sequence>MVRVSDPSTGALLDDPRYGPVVVQSGTTRLFECFIQDARPDTYNITWNIANWTEMGTAVVEEPFGGGLVNVSSFLLVKHPGKETRESNLTCTATDIHNGKSWNSTSFKITFCRGSGYENTVTGVLISLCVAATIAAVIAEIVIYKHYNG</sequence>
<keyword evidence="1" id="KW-1133">Transmembrane helix</keyword>
<keyword evidence="1" id="KW-0812">Transmembrane</keyword>
<dbReference type="PROSITE" id="PS50835">
    <property type="entry name" value="IG_LIKE"/>
    <property type="match status" value="1"/>
</dbReference>
<dbReference type="Gene3D" id="2.60.40.10">
    <property type="entry name" value="Immunoglobulins"/>
    <property type="match status" value="1"/>
</dbReference>
<reference evidence="4" key="1">
    <citation type="submission" date="2025-08" db="UniProtKB">
        <authorList>
            <consortium name="RefSeq"/>
        </authorList>
    </citation>
    <scope>IDENTIFICATION</scope>
</reference>
<evidence type="ECO:0000259" key="2">
    <source>
        <dbReference type="PROSITE" id="PS50835"/>
    </source>
</evidence>
<dbReference type="InterPro" id="IPR013783">
    <property type="entry name" value="Ig-like_fold"/>
</dbReference>
<keyword evidence="3" id="KW-1185">Reference proteome</keyword>
<dbReference type="GeneID" id="110990877"/>
<dbReference type="InterPro" id="IPR007110">
    <property type="entry name" value="Ig-like_dom"/>
</dbReference>
<feature type="domain" description="Ig-like" evidence="2">
    <location>
        <begin position="16"/>
        <end position="110"/>
    </location>
</feature>
<evidence type="ECO:0000313" key="3">
    <source>
        <dbReference type="Proteomes" id="UP000694845"/>
    </source>
</evidence>
<dbReference type="InterPro" id="IPR036179">
    <property type="entry name" value="Ig-like_dom_sf"/>
</dbReference>
<dbReference type="OrthoDB" id="10179942at2759"/>
<dbReference type="SUPFAM" id="SSF48726">
    <property type="entry name" value="Immunoglobulin"/>
    <property type="match status" value="1"/>
</dbReference>
<organism evidence="3 4">
    <name type="scientific">Acanthaster planci</name>
    <name type="common">Crown-of-thorns starfish</name>
    <dbReference type="NCBI Taxonomy" id="133434"/>
    <lineage>
        <taxon>Eukaryota</taxon>
        <taxon>Metazoa</taxon>
        <taxon>Echinodermata</taxon>
        <taxon>Eleutherozoa</taxon>
        <taxon>Asterozoa</taxon>
        <taxon>Asteroidea</taxon>
        <taxon>Valvatacea</taxon>
        <taxon>Valvatida</taxon>
        <taxon>Acanthasteridae</taxon>
        <taxon>Acanthaster</taxon>
    </lineage>
</organism>
<gene>
    <name evidence="4" type="primary">LOC110990877</name>
</gene>
<keyword evidence="1" id="KW-0472">Membrane</keyword>